<dbReference type="Pfam" id="PF03160">
    <property type="entry name" value="Calx-beta"/>
    <property type="match status" value="3"/>
</dbReference>
<dbReference type="Gene3D" id="2.60.40.3440">
    <property type="match status" value="1"/>
</dbReference>
<dbReference type="InterPro" id="IPR038081">
    <property type="entry name" value="CalX-like_sf"/>
</dbReference>
<feature type="domain" description="Calx-beta" evidence="5">
    <location>
        <begin position="529"/>
        <end position="635"/>
    </location>
</feature>
<accession>A0A091BB87</accession>
<dbReference type="Proteomes" id="UP000029391">
    <property type="component" value="Unassembled WGS sequence"/>
</dbReference>
<dbReference type="eggNOG" id="COG2730">
    <property type="taxonomic scope" value="Bacteria"/>
</dbReference>
<evidence type="ECO:0000256" key="2">
    <source>
        <dbReference type="ARBA" id="ARBA00022737"/>
    </source>
</evidence>
<keyword evidence="7" id="KW-1185">Reference proteome</keyword>
<dbReference type="Gene3D" id="3.40.390.10">
    <property type="entry name" value="Collagenase (Catalytic Domain)"/>
    <property type="match status" value="1"/>
</dbReference>
<keyword evidence="2" id="KW-0677">Repeat</keyword>
<dbReference type="SMART" id="SM00237">
    <property type="entry name" value="Calx_beta"/>
    <property type="match status" value="2"/>
</dbReference>
<gene>
    <name evidence="6" type="ORF">P873_13300</name>
</gene>
<name>A0A091BB87_9GAMM</name>
<dbReference type="eggNOG" id="COG1404">
    <property type="taxonomic scope" value="Bacteria"/>
</dbReference>
<sequence length="1461" mass="153528">MTGAAEAAIERHGPAFAPVSAAAGGANGPVPGVQGRTPIRLDRAALEAAVRAGELELPSSGATPLVAHDLAMRVRADGLRVITGRVDTRFGPQSVVLTIGDDVAFGTIPQFEGPALRLETRRGVTALVEGDDDLPVFATPTPDFALPPAPTPEGRAQRRRQEQAAAAEGSSPAAPGDPVIDVVVVYTPILVQLWGSVEAVHARIAHLEEITNQSYLDSDVRQNVRVVARHMVDYTVNNDNDDALYELTGAVVGKPESLPIRKEVLRLRDLYGADLVAMLRNFDRSSQNSCGVAWLAGTGGSAFTGDWGFSVTSDHGFANDNCGDWTFAHELGHNMGSHHDMETADGEPGAYAYSHGFRRTLSPSEGFATIMAYDTGPQVRIGRWSSPLHGDCMGQVCGNAADADNVRSLNNTRTMVAGITPSLPSTTLPELSIGDTSVVEGNSGQVDARFVISLSKPSATPVTVQLATMFGSAIGADFVQQTATVTISPGQTSVTHVVKVRGDTAVEVDEYFALNAISATGARIVDGQGIARIINDEPTPTLSMDDATVDEGNSGRRNAEFLVRLSAPSAMPVMFDFHTHEYAPGPTAATAGVDYELAEFTDVTIPAGATSVRVSVPVLGDTTVEEDERFYVMINNVRGAAVGDVFAVGRIRNDDGVPARPVISIAGADVVEGNAGTKTVTLPVTLSAPSTETVLFTAVSSNGTATAGSDYDQVAFNGQIPAGQTSASVSVTIRGDTVAEPDETFSVALVNIAGARLSGGSAVVRILDDDGGTPVPLLVPRDDHAVVLMNSPGATLDVLANDVLTASRFATGSLALSVAPARGTATIDTRGTASAADDRIVYRPNTDVATDDSFVYRLCESEGRCATATVTLVVRPHVGVSVGSDTGAGFADIALGGMPAMPDAQFAARGIFGLPPVEVELSADPTPESPWDLDGNGTYVAVHPVNAGHDRRVLVDARSLDAGDVDVYLGIDLDDDGVAEPGEVRCTAATATAVERCEMAIADGDRAWWLMLHARGPAQRARVEGFVYSDVAARNGPAVAATGPGRLAAGESFPVRVLWNRPEQAAGEAVYAMLEIGHPEGVSPVLVPVRIERAVIAATPLALEEREQRLQLVPGVRQDRLYIDIPPGTAALDFTVMAPDGRFDLTLMRVSDGWSSPHIAPAPVSGAQQYRWENQAGAVSMAIGDPTAGRWYLVVDNRSAQAHEITVSASVIGSGIAPAPRGSWFNPDRGGHGLLLYPAGGDWAGLWYTYFQDGSATWYYLQGPAPTGNGVWTGGLYRAAWNGSSHRLTAVGQAFVTPTADGMVFSYLLDGEYGSERLQPLGWGCPTLAGAPLDVSSHWFNPARAGTGYSVQMWENYEFYAAFVYDGRGVPRFLTAEAAPFAGADAVMALEQLRGFCPLCERSGAPARFDVGNLRRRFSGGSFAEIELDAIWTDGVPGAWTADEPVEPLGGPSSLQGCLPP</sequence>
<evidence type="ECO:0000259" key="5">
    <source>
        <dbReference type="SMART" id="SM00237"/>
    </source>
</evidence>
<dbReference type="GO" id="GO:0016020">
    <property type="term" value="C:membrane"/>
    <property type="evidence" value="ECO:0007669"/>
    <property type="project" value="InterPro"/>
</dbReference>
<feature type="region of interest" description="Disordered" evidence="4">
    <location>
        <begin position="139"/>
        <end position="174"/>
    </location>
</feature>
<evidence type="ECO:0000313" key="7">
    <source>
        <dbReference type="Proteomes" id="UP000029391"/>
    </source>
</evidence>
<dbReference type="EMBL" id="AWXU01000048">
    <property type="protein sequence ID" value="KFN48782.1"/>
    <property type="molecule type" value="Genomic_DNA"/>
</dbReference>
<dbReference type="GO" id="GO:0007154">
    <property type="term" value="P:cell communication"/>
    <property type="evidence" value="ECO:0007669"/>
    <property type="project" value="InterPro"/>
</dbReference>
<dbReference type="STRING" id="1121013.GCA_000426365_02663"/>
<dbReference type="Pfam" id="PF13583">
    <property type="entry name" value="Reprolysin_4"/>
    <property type="match status" value="1"/>
</dbReference>
<feature type="compositionally biased region" description="Low complexity" evidence="4">
    <location>
        <begin position="163"/>
        <end position="174"/>
    </location>
</feature>
<proteinExistence type="predicted"/>
<evidence type="ECO:0000256" key="4">
    <source>
        <dbReference type="SAM" id="MobiDB-lite"/>
    </source>
</evidence>
<dbReference type="SUPFAM" id="SSF55486">
    <property type="entry name" value="Metalloproteases ('zincins'), catalytic domain"/>
    <property type="match status" value="1"/>
</dbReference>
<dbReference type="InterPro" id="IPR024079">
    <property type="entry name" value="MetalloPept_cat_dom_sf"/>
</dbReference>
<dbReference type="SUPFAM" id="SSF141072">
    <property type="entry name" value="CalX-like"/>
    <property type="match status" value="3"/>
</dbReference>
<dbReference type="PANTHER" id="PTHR37494">
    <property type="entry name" value="HEMAGGLUTININ"/>
    <property type="match status" value="1"/>
</dbReference>
<dbReference type="PANTHER" id="PTHR37494:SF1">
    <property type="entry name" value="STAPHYLOCOCCUS AUREUS SURFACE PROTEIN A"/>
    <property type="match status" value="1"/>
</dbReference>
<evidence type="ECO:0000256" key="3">
    <source>
        <dbReference type="ARBA" id="ARBA00022837"/>
    </source>
</evidence>
<dbReference type="Gene3D" id="2.60.40.2030">
    <property type="match status" value="3"/>
</dbReference>
<keyword evidence="1" id="KW-0732">Signal</keyword>
<dbReference type="GO" id="GO:0008237">
    <property type="term" value="F:metallopeptidase activity"/>
    <property type="evidence" value="ECO:0007669"/>
    <property type="project" value="InterPro"/>
</dbReference>
<evidence type="ECO:0000256" key="1">
    <source>
        <dbReference type="ARBA" id="ARBA00022729"/>
    </source>
</evidence>
<protein>
    <recommendedName>
        <fullName evidence="5">Calx-beta domain-containing protein</fullName>
    </recommendedName>
</protein>
<dbReference type="InterPro" id="IPR003644">
    <property type="entry name" value="Calx_beta"/>
</dbReference>
<dbReference type="Pfam" id="PF17963">
    <property type="entry name" value="Big_9"/>
    <property type="match status" value="1"/>
</dbReference>
<dbReference type="eggNOG" id="COG3291">
    <property type="taxonomic scope" value="Bacteria"/>
</dbReference>
<reference evidence="6 7" key="1">
    <citation type="submission" date="2013-09" db="EMBL/GenBank/DDBJ databases">
        <title>Genome sequencing of Arenimonas composti.</title>
        <authorList>
            <person name="Chen F."/>
            <person name="Wang G."/>
        </authorList>
    </citation>
    <scope>NUCLEOTIDE SEQUENCE [LARGE SCALE GENOMIC DNA]</scope>
    <source>
        <strain evidence="6 7">TR7-09</strain>
    </source>
</reference>
<comment type="caution">
    <text evidence="6">The sequence shown here is derived from an EMBL/GenBank/DDBJ whole genome shotgun (WGS) entry which is preliminary data.</text>
</comment>
<organism evidence="6 7">
    <name type="scientific">Arenimonas composti TR7-09 = DSM 18010</name>
    <dbReference type="NCBI Taxonomy" id="1121013"/>
    <lineage>
        <taxon>Bacteria</taxon>
        <taxon>Pseudomonadati</taxon>
        <taxon>Pseudomonadota</taxon>
        <taxon>Gammaproteobacteria</taxon>
        <taxon>Lysobacterales</taxon>
        <taxon>Lysobacteraceae</taxon>
        <taxon>Arenimonas</taxon>
    </lineage>
</organism>
<evidence type="ECO:0000313" key="6">
    <source>
        <dbReference type="EMBL" id="KFN48782.1"/>
    </source>
</evidence>
<keyword evidence="3" id="KW-0106">Calcium</keyword>
<feature type="domain" description="Calx-beta" evidence="5">
    <location>
        <begin position="647"/>
        <end position="750"/>
    </location>
</feature>